<keyword evidence="2" id="KW-1003">Cell membrane</keyword>
<dbReference type="EMBL" id="QXTE01000166">
    <property type="protein sequence ID" value="TFK03147.1"/>
    <property type="molecule type" value="Genomic_DNA"/>
</dbReference>
<reference evidence="13 14" key="2">
    <citation type="submission" date="2019-04" db="EMBL/GenBank/DDBJ databases">
        <title>The genome sequence of big-headed turtle.</title>
        <authorList>
            <person name="Gong S."/>
        </authorList>
    </citation>
    <scope>NUCLEOTIDE SEQUENCE [LARGE SCALE GENOMIC DNA]</scope>
    <source>
        <strain evidence="13">DO16091913</strain>
        <tissue evidence="13">Muscle</tissue>
    </source>
</reference>
<keyword evidence="3 10" id="KW-0812">Transmembrane</keyword>
<dbReference type="OrthoDB" id="9942559at2759"/>
<dbReference type="AlphaFoldDB" id="A0A4D9E1B7"/>
<dbReference type="InterPro" id="IPR000355">
    <property type="entry name" value="Chemokine_rcpt"/>
</dbReference>
<keyword evidence="4 11" id="KW-1133">Transmembrane helix</keyword>
<gene>
    <name evidence="13" type="ORF">DR999_PMT14452</name>
</gene>
<evidence type="ECO:0000256" key="10">
    <source>
        <dbReference type="RuleBase" id="RU000688"/>
    </source>
</evidence>
<reference evidence="13 14" key="1">
    <citation type="submission" date="2019-04" db="EMBL/GenBank/DDBJ databases">
        <title>Draft genome of the big-headed turtle Platysternon megacephalum.</title>
        <authorList>
            <person name="Gong S."/>
        </authorList>
    </citation>
    <scope>NUCLEOTIDE SEQUENCE [LARGE SCALE GENOMIC DNA]</scope>
    <source>
        <strain evidence="13">DO16091913</strain>
        <tissue evidence="13">Muscle</tissue>
    </source>
</reference>
<dbReference type="PROSITE" id="PS50262">
    <property type="entry name" value="G_PROTEIN_RECEP_F1_2"/>
    <property type="match status" value="2"/>
</dbReference>
<feature type="transmembrane region" description="Helical" evidence="11">
    <location>
        <begin position="560"/>
        <end position="582"/>
    </location>
</feature>
<accession>A0A4D9E1B7</accession>
<feature type="transmembrane region" description="Helical" evidence="11">
    <location>
        <begin position="82"/>
        <end position="101"/>
    </location>
</feature>
<dbReference type="Proteomes" id="UP000297703">
    <property type="component" value="Unassembled WGS sequence"/>
</dbReference>
<dbReference type="InterPro" id="IPR050119">
    <property type="entry name" value="CCR1-9-like"/>
</dbReference>
<dbReference type="GO" id="GO:0016493">
    <property type="term" value="F:C-C chemokine receptor activity"/>
    <property type="evidence" value="ECO:0007669"/>
    <property type="project" value="TreeGrafter"/>
</dbReference>
<proteinExistence type="inferred from homology"/>
<dbReference type="STRING" id="55544.A0A4D9E1B7"/>
<name>A0A4D9E1B7_9SAUR</name>
<keyword evidence="5 10" id="KW-0297">G-protein coupled receptor</keyword>
<dbReference type="PANTHER" id="PTHR10489:SF664">
    <property type="entry name" value="C-C CHEMOKINE RECEPTOR TYPE 9"/>
    <property type="match status" value="1"/>
</dbReference>
<feature type="transmembrane region" description="Helical" evidence="11">
    <location>
        <begin position="163"/>
        <end position="182"/>
    </location>
</feature>
<organism evidence="13 14">
    <name type="scientific">Platysternon megacephalum</name>
    <name type="common">big-headed turtle</name>
    <dbReference type="NCBI Taxonomy" id="55544"/>
    <lineage>
        <taxon>Eukaryota</taxon>
        <taxon>Metazoa</taxon>
        <taxon>Chordata</taxon>
        <taxon>Craniata</taxon>
        <taxon>Vertebrata</taxon>
        <taxon>Euteleostomi</taxon>
        <taxon>Archelosauria</taxon>
        <taxon>Testudinata</taxon>
        <taxon>Testudines</taxon>
        <taxon>Cryptodira</taxon>
        <taxon>Durocryptodira</taxon>
        <taxon>Testudinoidea</taxon>
        <taxon>Platysternidae</taxon>
        <taxon>Platysternon</taxon>
    </lineage>
</organism>
<keyword evidence="7 10" id="KW-0675">Receptor</keyword>
<dbReference type="Gene3D" id="1.20.1070.10">
    <property type="entry name" value="Rhodopsin 7-helix transmembrane proteins"/>
    <property type="match status" value="2"/>
</dbReference>
<dbReference type="SUPFAM" id="SSF81321">
    <property type="entry name" value="Family A G protein-coupled receptor-like"/>
    <property type="match status" value="2"/>
</dbReference>
<comment type="similarity">
    <text evidence="10">Belongs to the G-protein coupled receptor 1 family.</text>
</comment>
<evidence type="ECO:0000259" key="12">
    <source>
        <dbReference type="PROSITE" id="PS50262"/>
    </source>
</evidence>
<evidence type="ECO:0000256" key="2">
    <source>
        <dbReference type="ARBA" id="ARBA00022475"/>
    </source>
</evidence>
<dbReference type="InterPro" id="IPR017452">
    <property type="entry name" value="GPCR_Rhodpsn_7TM"/>
</dbReference>
<dbReference type="GO" id="GO:0019957">
    <property type="term" value="F:C-C chemokine binding"/>
    <property type="evidence" value="ECO:0007669"/>
    <property type="project" value="TreeGrafter"/>
</dbReference>
<feature type="domain" description="G-protein coupled receptors family 1 profile" evidence="12">
    <location>
        <begin position="406"/>
        <end position="658"/>
    </location>
</feature>
<dbReference type="GO" id="GO:0007204">
    <property type="term" value="P:positive regulation of cytosolic calcium ion concentration"/>
    <property type="evidence" value="ECO:0007669"/>
    <property type="project" value="TreeGrafter"/>
</dbReference>
<dbReference type="PRINTS" id="PR01558">
    <property type="entry name" value="CHEMOKINER11"/>
</dbReference>
<evidence type="ECO:0000256" key="6">
    <source>
        <dbReference type="ARBA" id="ARBA00023136"/>
    </source>
</evidence>
<sequence>MATQNYSANLDYYTGSSSVLLPYDNPFNHTDIICEKGHARQFAQTFLPAFFCIVFFIGTVGNLLIILVYWKYGYRKSITDRYLLHLAIADLLLVFTLPFWAKAALDGWIFKNVMCKIVNSMYKINFYSCMLFLTCISFDRYITIVQAMKAKNSKRKRLLRSKLVCFGVWLIAIGLCIPEIVYSESKQVSDTITCKMVYPTTVTRTIKVTVLALKITIGFLLPLFVMVTCYAFIIHTLLQAKRSQKQKSLNLIIIIITAFLLSQLPYNSILLVKTIDAYSMVIYDCKTSDNIDLVFQITQSIAFLHSCLNPLLYVFAGERFRKALLKILENMTHCTGKSREQSSFIYDSQDGSSNKSSALLGRSVLPPYNNPFNHTDIICEKSHAQQFAKTFLPAFFCIVFSIGTVGNVLVILVYWQYRYRKSITDRYLLHLAIADLLLVFTLPFWVKAALDGWIFKNVMCKIVNSMYKINFYSCMLFLTCISFDRYITIVQAMKAKNSKRKRLLRSKLVCFGVWLIAIGLCIPEIVYSESKQVSNTTTCKMVYPTTVTRTIKVTVLALKITIGFLLPLFVMVTCYAFIIHTLLQAKRSQKHKSLKIIIIIITAFLLSQLPYNSILLVKTIDAYSMVISDCKTSDNIDLVFQITQSIAFLHSCLNPFLYVFAGERFRKALFKNYYTCKSRDQSSSVHDSEEGSSKWSALLGPSKIRSSLTLSMHRNSSLTPRFCQALFKVNGRLAGARSTECSAL</sequence>
<dbReference type="GO" id="GO:0009897">
    <property type="term" value="C:external side of plasma membrane"/>
    <property type="evidence" value="ECO:0007669"/>
    <property type="project" value="TreeGrafter"/>
</dbReference>
<evidence type="ECO:0000256" key="8">
    <source>
        <dbReference type="ARBA" id="ARBA00023180"/>
    </source>
</evidence>
<feature type="transmembrane region" description="Helical" evidence="11">
    <location>
        <begin position="508"/>
        <end position="527"/>
    </location>
</feature>
<feature type="transmembrane region" description="Helical" evidence="11">
    <location>
        <begin position="427"/>
        <end position="446"/>
    </location>
</feature>
<evidence type="ECO:0000256" key="1">
    <source>
        <dbReference type="ARBA" id="ARBA00004651"/>
    </source>
</evidence>
<feature type="transmembrane region" description="Helical" evidence="11">
    <location>
        <begin position="594"/>
        <end position="611"/>
    </location>
</feature>
<keyword evidence="8" id="KW-0325">Glycoprotein</keyword>
<evidence type="ECO:0000256" key="4">
    <source>
        <dbReference type="ARBA" id="ARBA00022989"/>
    </source>
</evidence>
<dbReference type="InterPro" id="IPR005383">
    <property type="entry name" value="ACKR4"/>
</dbReference>
<dbReference type="PANTHER" id="PTHR10489">
    <property type="entry name" value="CELL ADHESION MOLECULE"/>
    <property type="match status" value="1"/>
</dbReference>
<evidence type="ECO:0000313" key="13">
    <source>
        <dbReference type="EMBL" id="TFK03147.1"/>
    </source>
</evidence>
<feature type="domain" description="G-protein coupled receptors family 1 profile" evidence="12">
    <location>
        <begin position="61"/>
        <end position="313"/>
    </location>
</feature>
<feature type="transmembrane region" description="Helical" evidence="11">
    <location>
        <begin position="466"/>
        <end position="487"/>
    </location>
</feature>
<evidence type="ECO:0000256" key="9">
    <source>
        <dbReference type="ARBA" id="ARBA00023224"/>
    </source>
</evidence>
<feature type="transmembrane region" description="Helical" evidence="11">
    <location>
        <begin position="46"/>
        <end position="70"/>
    </location>
</feature>
<comment type="subcellular location">
    <subcellularLocation>
        <location evidence="1">Cell membrane</location>
        <topology evidence="1">Multi-pass membrane protein</topology>
    </subcellularLocation>
</comment>
<dbReference type="PRINTS" id="PR00237">
    <property type="entry name" value="GPCRRHODOPSN"/>
</dbReference>
<feature type="transmembrane region" description="Helical" evidence="11">
    <location>
        <begin position="249"/>
        <end position="266"/>
    </location>
</feature>
<evidence type="ECO:0000256" key="7">
    <source>
        <dbReference type="ARBA" id="ARBA00023170"/>
    </source>
</evidence>
<feature type="transmembrane region" description="Helical" evidence="11">
    <location>
        <begin position="638"/>
        <end position="661"/>
    </location>
</feature>
<dbReference type="GO" id="GO:0006955">
    <property type="term" value="P:immune response"/>
    <property type="evidence" value="ECO:0007669"/>
    <property type="project" value="TreeGrafter"/>
</dbReference>
<dbReference type="GO" id="GO:0019722">
    <property type="term" value="P:calcium-mediated signaling"/>
    <property type="evidence" value="ECO:0007669"/>
    <property type="project" value="TreeGrafter"/>
</dbReference>
<protein>
    <submittedName>
        <fullName evidence="13">E3 ubiquitin-protein ligase RNF220-like protein</fullName>
    </submittedName>
</protein>
<feature type="transmembrane region" description="Helical" evidence="11">
    <location>
        <begin position="391"/>
        <end position="415"/>
    </location>
</feature>
<evidence type="ECO:0000256" key="3">
    <source>
        <dbReference type="ARBA" id="ARBA00022692"/>
    </source>
</evidence>
<dbReference type="GO" id="GO:0005044">
    <property type="term" value="F:scavenger receptor activity"/>
    <property type="evidence" value="ECO:0007669"/>
    <property type="project" value="InterPro"/>
</dbReference>
<keyword evidence="14" id="KW-1185">Reference proteome</keyword>
<comment type="caution">
    <text evidence="13">The sequence shown here is derived from an EMBL/GenBank/DDBJ whole genome shotgun (WGS) entry which is preliminary data.</text>
</comment>
<dbReference type="GO" id="GO:0060326">
    <property type="term" value="P:cell chemotaxis"/>
    <property type="evidence" value="ECO:0007669"/>
    <property type="project" value="TreeGrafter"/>
</dbReference>
<dbReference type="InterPro" id="IPR000276">
    <property type="entry name" value="GPCR_Rhodpsn"/>
</dbReference>
<evidence type="ECO:0000313" key="14">
    <source>
        <dbReference type="Proteomes" id="UP000297703"/>
    </source>
</evidence>
<feature type="transmembrane region" description="Helical" evidence="11">
    <location>
        <begin position="215"/>
        <end position="237"/>
    </location>
</feature>
<dbReference type="PROSITE" id="PS00237">
    <property type="entry name" value="G_PROTEIN_RECEP_F1_1"/>
    <property type="match status" value="2"/>
</dbReference>
<keyword evidence="9 10" id="KW-0807">Transducer</keyword>
<dbReference type="FunFam" id="1.20.1070.10:FF:000035">
    <property type="entry name" value="C-C chemokine receptor type 6"/>
    <property type="match status" value="2"/>
</dbReference>
<feature type="transmembrane region" description="Helical" evidence="11">
    <location>
        <begin position="121"/>
        <end position="142"/>
    </location>
</feature>
<evidence type="ECO:0000256" key="5">
    <source>
        <dbReference type="ARBA" id="ARBA00023040"/>
    </source>
</evidence>
<keyword evidence="6 11" id="KW-0472">Membrane</keyword>
<evidence type="ECO:0000256" key="11">
    <source>
        <dbReference type="SAM" id="Phobius"/>
    </source>
</evidence>
<dbReference type="PRINTS" id="PR00657">
    <property type="entry name" value="CCCHEMOKINER"/>
</dbReference>
<dbReference type="Pfam" id="PF00001">
    <property type="entry name" value="7tm_1"/>
    <property type="match status" value="2"/>
</dbReference>